<organism evidence="5 6">
    <name type="scientific">Centaurea solstitialis</name>
    <name type="common">yellow star-thistle</name>
    <dbReference type="NCBI Taxonomy" id="347529"/>
    <lineage>
        <taxon>Eukaryota</taxon>
        <taxon>Viridiplantae</taxon>
        <taxon>Streptophyta</taxon>
        <taxon>Embryophyta</taxon>
        <taxon>Tracheophyta</taxon>
        <taxon>Spermatophyta</taxon>
        <taxon>Magnoliopsida</taxon>
        <taxon>eudicotyledons</taxon>
        <taxon>Gunneridae</taxon>
        <taxon>Pentapetalae</taxon>
        <taxon>asterids</taxon>
        <taxon>campanulids</taxon>
        <taxon>Asterales</taxon>
        <taxon>Asteraceae</taxon>
        <taxon>Carduoideae</taxon>
        <taxon>Cardueae</taxon>
        <taxon>Centaureinae</taxon>
        <taxon>Centaurea</taxon>
    </lineage>
</organism>
<dbReference type="InterPro" id="IPR003245">
    <property type="entry name" value="Phytocyanin_dom"/>
</dbReference>
<feature type="signal peptide" evidence="3">
    <location>
        <begin position="1"/>
        <end position="41"/>
    </location>
</feature>
<evidence type="ECO:0000256" key="1">
    <source>
        <dbReference type="ARBA" id="ARBA00023157"/>
    </source>
</evidence>
<keyword evidence="1" id="KW-1015">Disulfide bond</keyword>
<evidence type="ECO:0000256" key="2">
    <source>
        <dbReference type="ARBA" id="ARBA00023180"/>
    </source>
</evidence>
<dbReference type="Pfam" id="PF02298">
    <property type="entry name" value="Cu_bind_like"/>
    <property type="match status" value="1"/>
</dbReference>
<dbReference type="GO" id="GO:0009055">
    <property type="term" value="F:electron transfer activity"/>
    <property type="evidence" value="ECO:0007669"/>
    <property type="project" value="InterPro"/>
</dbReference>
<keyword evidence="2" id="KW-0325">Glycoprotein</keyword>
<dbReference type="PANTHER" id="PTHR33021">
    <property type="entry name" value="BLUE COPPER PROTEIN"/>
    <property type="match status" value="1"/>
</dbReference>
<feature type="chain" id="PRO_5041263037" description="Phytocyanin domain-containing protein" evidence="3">
    <location>
        <begin position="42"/>
        <end position="150"/>
    </location>
</feature>
<dbReference type="PANTHER" id="PTHR33021:SF288">
    <property type="entry name" value="OS03G0648500 PROTEIN"/>
    <property type="match status" value="1"/>
</dbReference>
<protein>
    <recommendedName>
        <fullName evidence="4">Phytocyanin domain-containing protein</fullName>
    </recommendedName>
</protein>
<dbReference type="Gene3D" id="2.60.40.420">
    <property type="entry name" value="Cupredoxins - blue copper proteins"/>
    <property type="match status" value="1"/>
</dbReference>
<dbReference type="InterPro" id="IPR039391">
    <property type="entry name" value="Phytocyanin-like"/>
</dbReference>
<evidence type="ECO:0000313" key="5">
    <source>
        <dbReference type="EMBL" id="KAJ9540071.1"/>
    </source>
</evidence>
<gene>
    <name evidence="5" type="ORF">OSB04_026577</name>
</gene>
<reference evidence="5" key="1">
    <citation type="submission" date="2023-03" db="EMBL/GenBank/DDBJ databases">
        <title>Chromosome-scale reference genome and RAD-based genetic map of yellow starthistle (Centaurea solstitialis) reveal putative structural variation and QTLs associated with invader traits.</title>
        <authorList>
            <person name="Reatini B."/>
            <person name="Cang F.A."/>
            <person name="Jiang Q."/>
            <person name="Mckibben M.T.W."/>
            <person name="Barker M.S."/>
            <person name="Rieseberg L.H."/>
            <person name="Dlugosch K.M."/>
        </authorList>
    </citation>
    <scope>NUCLEOTIDE SEQUENCE</scope>
    <source>
        <strain evidence="5">CAN-66</strain>
        <tissue evidence="5">Leaf</tissue>
    </source>
</reference>
<proteinExistence type="predicted"/>
<dbReference type="GO" id="GO:0005886">
    <property type="term" value="C:plasma membrane"/>
    <property type="evidence" value="ECO:0007669"/>
    <property type="project" value="TreeGrafter"/>
</dbReference>
<accession>A0AA38SP76</accession>
<evidence type="ECO:0000256" key="3">
    <source>
        <dbReference type="SAM" id="SignalP"/>
    </source>
</evidence>
<dbReference type="EMBL" id="JARYMX010000007">
    <property type="protein sequence ID" value="KAJ9540071.1"/>
    <property type="molecule type" value="Genomic_DNA"/>
</dbReference>
<dbReference type="InterPro" id="IPR008972">
    <property type="entry name" value="Cupredoxin"/>
</dbReference>
<keyword evidence="3" id="KW-0732">Signal</keyword>
<sequence length="150" mass="17265">MAAQMHSFLPWFRRPTVAHRHHSHWFSVVVILTLLTAAVSGKKHIVGGSIWSIPPSNNFYNNWSSAQSFHPGDLLYFDFESQMYNVLQVAYHQYARCEAEYWEEIYKEGPALVSLTREGEAYFICDMFNYCSLGLKMTVDVTRSPAPPQP</sequence>
<dbReference type="AlphaFoldDB" id="A0AA38SP76"/>
<evidence type="ECO:0000313" key="6">
    <source>
        <dbReference type="Proteomes" id="UP001172457"/>
    </source>
</evidence>
<comment type="caution">
    <text evidence="5">The sequence shown here is derived from an EMBL/GenBank/DDBJ whole genome shotgun (WGS) entry which is preliminary data.</text>
</comment>
<feature type="domain" description="Phytocyanin" evidence="4">
    <location>
        <begin position="42"/>
        <end position="143"/>
    </location>
</feature>
<dbReference type="Proteomes" id="UP001172457">
    <property type="component" value="Chromosome 7"/>
</dbReference>
<dbReference type="SUPFAM" id="SSF49503">
    <property type="entry name" value="Cupredoxins"/>
    <property type="match status" value="1"/>
</dbReference>
<keyword evidence="6" id="KW-1185">Reference proteome</keyword>
<dbReference type="PROSITE" id="PS51485">
    <property type="entry name" value="PHYTOCYANIN"/>
    <property type="match status" value="1"/>
</dbReference>
<dbReference type="FunFam" id="2.60.40.420:FF:000034">
    <property type="entry name" value="Cupredoxin superfamily protein"/>
    <property type="match status" value="1"/>
</dbReference>
<name>A0AA38SP76_9ASTR</name>
<evidence type="ECO:0000259" key="4">
    <source>
        <dbReference type="PROSITE" id="PS51485"/>
    </source>
</evidence>